<reference evidence="2" key="1">
    <citation type="journal article" date="2021" name="G3 (Bethesda)">
        <title>Genome and transcriptome analysis of the beet armyworm Spodoptera exigua reveals targets for pest control. .</title>
        <authorList>
            <person name="Simon S."/>
            <person name="Breeschoten T."/>
            <person name="Jansen H.J."/>
            <person name="Dirks R.P."/>
            <person name="Schranz M.E."/>
            <person name="Ros V.I.D."/>
        </authorList>
    </citation>
    <scope>NUCLEOTIDE SEQUENCE</scope>
    <source>
        <strain evidence="2">TB_SE_WUR_2020</strain>
    </source>
</reference>
<accession>A0A922N035</accession>
<feature type="region of interest" description="Disordered" evidence="1">
    <location>
        <begin position="122"/>
        <end position="158"/>
    </location>
</feature>
<proteinExistence type="predicted"/>
<dbReference type="EMBL" id="JACEFF010000039">
    <property type="protein sequence ID" value="KAH9645457.1"/>
    <property type="molecule type" value="Genomic_DNA"/>
</dbReference>
<protein>
    <submittedName>
        <fullName evidence="2">Uncharacterized protein</fullName>
    </submittedName>
</protein>
<dbReference type="Proteomes" id="UP000814243">
    <property type="component" value="Unassembled WGS sequence"/>
</dbReference>
<name>A0A922N035_SPOEX</name>
<evidence type="ECO:0000313" key="3">
    <source>
        <dbReference type="Proteomes" id="UP000814243"/>
    </source>
</evidence>
<comment type="caution">
    <text evidence="2">The sequence shown here is derived from an EMBL/GenBank/DDBJ whole genome shotgun (WGS) entry which is preliminary data.</text>
</comment>
<feature type="compositionally biased region" description="Polar residues" evidence="1">
    <location>
        <begin position="122"/>
        <end position="156"/>
    </location>
</feature>
<feature type="region of interest" description="Disordered" evidence="1">
    <location>
        <begin position="1"/>
        <end position="39"/>
    </location>
</feature>
<evidence type="ECO:0000313" key="2">
    <source>
        <dbReference type="EMBL" id="KAH9645457.1"/>
    </source>
</evidence>
<gene>
    <name evidence="2" type="ORF">HF086_009795</name>
</gene>
<organism evidence="2 3">
    <name type="scientific">Spodoptera exigua</name>
    <name type="common">Beet armyworm</name>
    <name type="synonym">Noctua fulgens</name>
    <dbReference type="NCBI Taxonomy" id="7107"/>
    <lineage>
        <taxon>Eukaryota</taxon>
        <taxon>Metazoa</taxon>
        <taxon>Ecdysozoa</taxon>
        <taxon>Arthropoda</taxon>
        <taxon>Hexapoda</taxon>
        <taxon>Insecta</taxon>
        <taxon>Pterygota</taxon>
        <taxon>Neoptera</taxon>
        <taxon>Endopterygota</taxon>
        <taxon>Lepidoptera</taxon>
        <taxon>Glossata</taxon>
        <taxon>Ditrysia</taxon>
        <taxon>Noctuoidea</taxon>
        <taxon>Noctuidae</taxon>
        <taxon>Amphipyrinae</taxon>
        <taxon>Spodoptera</taxon>
    </lineage>
</organism>
<dbReference type="AlphaFoldDB" id="A0A922N035"/>
<feature type="compositionally biased region" description="Basic and acidic residues" evidence="1">
    <location>
        <begin position="19"/>
        <end position="34"/>
    </location>
</feature>
<sequence>MAEYEAKEKRLKAKGIKKNLNEPKGKGKATERKQSPSISDEEDYFCLVCLGPYSENCGTENNASAIPSHTTSRTDTEDISPAAPSPVISRPIPDNQADAHIAPFLVNIANLDCIQEENFVTENFGPNNKSPPLSPSILDNTPSQNLSNVQPSTSAIPSVFSPETVRRTRLKKRQSSLTASFSGVSV</sequence>
<evidence type="ECO:0000256" key="1">
    <source>
        <dbReference type="SAM" id="MobiDB-lite"/>
    </source>
</evidence>